<comment type="caution">
    <text evidence="3">The sequence shown here is derived from an EMBL/GenBank/DDBJ whole genome shotgun (WGS) entry which is preliminary data.</text>
</comment>
<gene>
    <name evidence="3" type="ORF">TWF694_009860</name>
</gene>
<name>A0AAV9XEU7_9PEZI</name>
<evidence type="ECO:0000256" key="1">
    <source>
        <dbReference type="SAM" id="MobiDB-lite"/>
    </source>
</evidence>
<dbReference type="CDD" id="cd12087">
    <property type="entry name" value="TM_EGFR-like"/>
    <property type="match status" value="1"/>
</dbReference>
<organism evidence="3 4">
    <name type="scientific">Orbilia ellipsospora</name>
    <dbReference type="NCBI Taxonomy" id="2528407"/>
    <lineage>
        <taxon>Eukaryota</taxon>
        <taxon>Fungi</taxon>
        <taxon>Dikarya</taxon>
        <taxon>Ascomycota</taxon>
        <taxon>Pezizomycotina</taxon>
        <taxon>Orbiliomycetes</taxon>
        <taxon>Orbiliales</taxon>
        <taxon>Orbiliaceae</taxon>
        <taxon>Orbilia</taxon>
    </lineage>
</organism>
<keyword evidence="2" id="KW-0812">Transmembrane</keyword>
<keyword evidence="2" id="KW-0472">Membrane</keyword>
<keyword evidence="4" id="KW-1185">Reference proteome</keyword>
<dbReference type="EMBL" id="JAVHJO010000006">
    <property type="protein sequence ID" value="KAK6539654.1"/>
    <property type="molecule type" value="Genomic_DNA"/>
</dbReference>
<reference evidence="3 4" key="1">
    <citation type="submission" date="2019-10" db="EMBL/GenBank/DDBJ databases">
        <authorList>
            <person name="Palmer J.M."/>
        </authorList>
    </citation>
    <scope>NUCLEOTIDE SEQUENCE [LARGE SCALE GENOMIC DNA]</scope>
    <source>
        <strain evidence="3 4">TWF694</strain>
    </source>
</reference>
<sequence length="235" mass="24738">MSSAIKVASNAATEQPILPTVPAIKFTSPSPPMPHPTTLSTIIRTSSGQPDLSSAFNNIATLGATKLQPEILTKSPSLQTPPIMTPYSSPTLNSIIASPSSTNPIELGANDSSETPSTVTPQQKSNSLNAGQAIGIALGCLIFVLLVGLGVAFLVKRRREKAREKAAQTKGLRDLKLVMAYSETERDISDSWSPAPVSAVSGISDLEGYGRAPPVAEYLQTESARSSTVRLPLTR</sequence>
<evidence type="ECO:0000313" key="4">
    <source>
        <dbReference type="Proteomes" id="UP001365542"/>
    </source>
</evidence>
<proteinExistence type="predicted"/>
<dbReference type="AlphaFoldDB" id="A0AAV9XEU7"/>
<feature type="transmembrane region" description="Helical" evidence="2">
    <location>
        <begin position="133"/>
        <end position="155"/>
    </location>
</feature>
<evidence type="ECO:0000313" key="3">
    <source>
        <dbReference type="EMBL" id="KAK6539654.1"/>
    </source>
</evidence>
<protein>
    <submittedName>
        <fullName evidence="3">Uncharacterized protein</fullName>
    </submittedName>
</protein>
<accession>A0AAV9XEU7</accession>
<evidence type="ECO:0000256" key="2">
    <source>
        <dbReference type="SAM" id="Phobius"/>
    </source>
</evidence>
<dbReference type="Proteomes" id="UP001365542">
    <property type="component" value="Unassembled WGS sequence"/>
</dbReference>
<keyword evidence="2" id="KW-1133">Transmembrane helix</keyword>
<feature type="region of interest" description="Disordered" evidence="1">
    <location>
        <begin position="98"/>
        <end position="125"/>
    </location>
</feature>